<keyword evidence="1" id="KW-1133">Transmembrane helix</keyword>
<protein>
    <submittedName>
        <fullName evidence="2">Uncharacterized protein</fullName>
    </submittedName>
</protein>
<gene>
    <name evidence="2" type="ORF">Vafri_4559</name>
</gene>
<evidence type="ECO:0000256" key="1">
    <source>
        <dbReference type="SAM" id="Phobius"/>
    </source>
</evidence>
<name>A0A8J4EXX7_9CHLO</name>
<reference evidence="2" key="1">
    <citation type="journal article" date="2021" name="Proc. Natl. Acad. Sci. U.S.A.">
        <title>Three genomes in the algal genus Volvox reveal the fate of a haploid sex-determining region after a transition to homothallism.</title>
        <authorList>
            <person name="Yamamoto K."/>
            <person name="Hamaji T."/>
            <person name="Kawai-Toyooka H."/>
            <person name="Matsuzaki R."/>
            <person name="Takahashi F."/>
            <person name="Nishimura Y."/>
            <person name="Kawachi M."/>
            <person name="Noguchi H."/>
            <person name="Minakuchi Y."/>
            <person name="Umen J.G."/>
            <person name="Toyoda A."/>
            <person name="Nozaki H."/>
        </authorList>
    </citation>
    <scope>NUCLEOTIDE SEQUENCE</scope>
    <source>
        <strain evidence="2">NIES-3780</strain>
    </source>
</reference>
<dbReference type="Proteomes" id="UP000747399">
    <property type="component" value="Unassembled WGS sequence"/>
</dbReference>
<comment type="caution">
    <text evidence="2">The sequence shown here is derived from an EMBL/GenBank/DDBJ whole genome shotgun (WGS) entry which is preliminary data.</text>
</comment>
<keyword evidence="3" id="KW-1185">Reference proteome</keyword>
<organism evidence="2 3">
    <name type="scientific">Volvox africanus</name>
    <dbReference type="NCBI Taxonomy" id="51714"/>
    <lineage>
        <taxon>Eukaryota</taxon>
        <taxon>Viridiplantae</taxon>
        <taxon>Chlorophyta</taxon>
        <taxon>core chlorophytes</taxon>
        <taxon>Chlorophyceae</taxon>
        <taxon>CS clade</taxon>
        <taxon>Chlamydomonadales</taxon>
        <taxon>Volvocaceae</taxon>
        <taxon>Volvox</taxon>
    </lineage>
</organism>
<keyword evidence="1" id="KW-0812">Transmembrane</keyword>
<feature type="transmembrane region" description="Helical" evidence="1">
    <location>
        <begin position="23"/>
        <end position="44"/>
    </location>
</feature>
<dbReference type="AlphaFoldDB" id="A0A8J4EXX7"/>
<accession>A0A8J4EXX7</accession>
<evidence type="ECO:0000313" key="3">
    <source>
        <dbReference type="Proteomes" id="UP000747399"/>
    </source>
</evidence>
<proteinExistence type="predicted"/>
<dbReference type="EMBL" id="BNCO01000005">
    <property type="protein sequence ID" value="GIL48402.1"/>
    <property type="molecule type" value="Genomic_DNA"/>
</dbReference>
<evidence type="ECO:0000313" key="2">
    <source>
        <dbReference type="EMBL" id="GIL48402.1"/>
    </source>
</evidence>
<sequence length="225" mass="24012">MACGVPCLRRRRSRQDGTRCSKWNIMILLLALPLVGNGIAAAMVRSSTSRVQGRLVYRAAHTRDIWKLLAPSGVAYKLPSQPLDSIGDEIPSGSTIALDCTSEKGSDGTECLSINNAEVTRAAAPVKSTDLVLRLLVIVVSLTGSCTRAAVPVDQVRQAYTSVSGYMNFLRNCSYGKVTYSTEPGGVTQLPSPLPPSPSQPQPTNLVHVLFSGQLLLQLASLCLS</sequence>
<keyword evidence="1" id="KW-0472">Membrane</keyword>